<name>A0ABN2KPZ8_9MICO</name>
<sequence>MNGSEVDVPLSVRLRFGHAAVQTLANTIGVDLLHIKGVAVDPSLRPGGYAGSDVDVLVRPSQVVALDRVLRRHGWRLYSTFEYGSPFEHAQTYLHDMWGYLDIHRFFPGIRVDPASAFERFWVDHHEVEIAGVGCSVPSVPAQAVLLVLNAARSRAGSRPDVQLAWREATAEVRAEIEALVADLDAPVAFAAATGGLDRYRGQRDYALWRIISQGGSRTSEWWARVRAAPSLGAALRVAARAPLVNVDHLSHRLGRPPSRAEILGEFFRRPARAAREAWQGLRRAGANR</sequence>
<evidence type="ECO:0008006" key="3">
    <source>
        <dbReference type="Google" id="ProtNLM"/>
    </source>
</evidence>
<protein>
    <recommendedName>
        <fullName evidence="3">2-nitropropane dioxygenase</fullName>
    </recommendedName>
</protein>
<dbReference type="RefSeq" id="WP_232497605.1">
    <property type="nucleotide sequence ID" value="NZ_BAAANH010000004.1"/>
</dbReference>
<comment type="caution">
    <text evidence="1">The sequence shown here is derived from an EMBL/GenBank/DDBJ whole genome shotgun (WGS) entry which is preliminary data.</text>
</comment>
<keyword evidence="2" id="KW-1185">Reference proteome</keyword>
<reference evidence="1 2" key="1">
    <citation type="journal article" date="2019" name="Int. J. Syst. Evol. Microbiol.">
        <title>The Global Catalogue of Microorganisms (GCM) 10K type strain sequencing project: providing services to taxonomists for standard genome sequencing and annotation.</title>
        <authorList>
            <consortium name="The Broad Institute Genomics Platform"/>
            <consortium name="The Broad Institute Genome Sequencing Center for Infectious Disease"/>
            <person name="Wu L."/>
            <person name="Ma J."/>
        </authorList>
    </citation>
    <scope>NUCLEOTIDE SEQUENCE [LARGE SCALE GENOMIC DNA]</scope>
    <source>
        <strain evidence="1 2">JCM 14319</strain>
    </source>
</reference>
<organism evidence="1 2">
    <name type="scientific">Agromyces humatus</name>
    <dbReference type="NCBI Taxonomy" id="279573"/>
    <lineage>
        <taxon>Bacteria</taxon>
        <taxon>Bacillati</taxon>
        <taxon>Actinomycetota</taxon>
        <taxon>Actinomycetes</taxon>
        <taxon>Micrococcales</taxon>
        <taxon>Microbacteriaceae</taxon>
        <taxon>Agromyces</taxon>
    </lineage>
</organism>
<dbReference type="EMBL" id="BAAANH010000004">
    <property type="protein sequence ID" value="GAA1762309.1"/>
    <property type="molecule type" value="Genomic_DNA"/>
</dbReference>
<accession>A0ABN2KPZ8</accession>
<gene>
    <name evidence="1" type="ORF">GCM10009747_22060</name>
</gene>
<evidence type="ECO:0000313" key="1">
    <source>
        <dbReference type="EMBL" id="GAA1762309.1"/>
    </source>
</evidence>
<proteinExistence type="predicted"/>
<evidence type="ECO:0000313" key="2">
    <source>
        <dbReference type="Proteomes" id="UP001500506"/>
    </source>
</evidence>
<dbReference type="Proteomes" id="UP001500506">
    <property type="component" value="Unassembled WGS sequence"/>
</dbReference>